<organism evidence="2">
    <name type="scientific">viral metagenome</name>
    <dbReference type="NCBI Taxonomy" id="1070528"/>
    <lineage>
        <taxon>unclassified sequences</taxon>
        <taxon>metagenomes</taxon>
        <taxon>organismal metagenomes</taxon>
    </lineage>
</organism>
<reference evidence="2" key="1">
    <citation type="journal article" date="2020" name="Nature">
        <title>Giant virus diversity and host interactions through global metagenomics.</title>
        <authorList>
            <person name="Schulz F."/>
            <person name="Roux S."/>
            <person name="Paez-Espino D."/>
            <person name="Jungbluth S."/>
            <person name="Walsh D.A."/>
            <person name="Denef V.J."/>
            <person name="McMahon K.D."/>
            <person name="Konstantinidis K.T."/>
            <person name="Eloe-Fadrosh E.A."/>
            <person name="Kyrpides N.C."/>
            <person name="Woyke T."/>
        </authorList>
    </citation>
    <scope>NUCLEOTIDE SEQUENCE</scope>
    <source>
        <strain evidence="2">GVMAG-M-3300023179-73</strain>
    </source>
</reference>
<dbReference type="AlphaFoldDB" id="A0A6C0H703"/>
<dbReference type="EMBL" id="MN739895">
    <property type="protein sequence ID" value="QHT76328.1"/>
    <property type="molecule type" value="Genomic_DNA"/>
</dbReference>
<evidence type="ECO:0000313" key="2">
    <source>
        <dbReference type="EMBL" id="QHT76328.1"/>
    </source>
</evidence>
<name>A0A6C0H703_9ZZZZ</name>
<protein>
    <submittedName>
        <fullName evidence="2">Uncharacterized protein</fullName>
    </submittedName>
</protein>
<evidence type="ECO:0000256" key="1">
    <source>
        <dbReference type="SAM" id="Coils"/>
    </source>
</evidence>
<sequence>MFKKVSNIDLRNKIDCLDNKLDIVMSHLSASNNIIGCCDCQARETKVYNELKDFLETKMNSFKTEIESKLEHSSSNTFVNLFEEYKQELITNLELIIQHIDCWNGSQEPQHTVKDIYKLLVAHTSALDKIRSGQSFLDSNVSATLDLAKEISNSMAILHYENEVIKHQLLLQDELRKYDNEIDSLKQQVEETLQQVNKLITDLTIRNVQP</sequence>
<accession>A0A6C0H703</accession>
<feature type="coiled-coil region" evidence="1">
    <location>
        <begin position="168"/>
        <end position="206"/>
    </location>
</feature>
<keyword evidence="1" id="KW-0175">Coiled coil</keyword>
<proteinExistence type="predicted"/>